<feature type="region of interest" description="Disordered" evidence="1">
    <location>
        <begin position="91"/>
        <end position="169"/>
    </location>
</feature>
<sequence length="593" mass="65329">MDTLRYIITRACLQEGSMRLLRYLKPHFPTENGQVNFYDDAGHEYLIQVDHAQERLLGLADFYRQQHLGVNDVVMVTPLLPGAYKVAGIVKPHARPEPAREAQKRAERRSESEATPSGRQPLFSAGRTGGASQGTTDRVVTEATAHVREVRTQPAEQQAKPWASMERERGNRISAPIPAEIAAQRIAQTGQANQQAQGAVTAPGTRSTELEADYLSRHDQTESQEQRGVPLSELRVRRVPLYETEMHEARRQFPDAVAAPDMTDPVAHLPSAARRTEGSASAAMQRLRQDLASAPAALQRPGRQSDLSSGQSEPVNLSGQMPSLVAESSADSLDHAGTAEEHKKVGSSEPLPLDQMALEELGRRCGYRTDFPASGLVRLRANLADQRYGVLLADSGTAATHPEWRDTVSAGVPVYRLWLTHESQGGVALPDAGVLTREAVRALLAEVREQPFSPLDLRPFWEAGRMNLQSVEALREIRASQQRDKAKFAQLLRALAQQPAFGVVSPARLAAQLPALDSAQLDQWLSLLTRPPFLLLARLDDGTYLLERDVPELLAELGNEWLQLSGLQEIKGVPEAQPKRTWTAEELMMPTDH</sequence>
<feature type="region of interest" description="Disordered" evidence="1">
    <location>
        <begin position="187"/>
        <end position="206"/>
    </location>
</feature>
<comment type="caution">
    <text evidence="2">The sequence shown here is derived from an EMBL/GenBank/DDBJ whole genome shotgun (WGS) entry which is preliminary data.</text>
</comment>
<name>A0A3S0HZD9_9DEIO</name>
<dbReference type="AlphaFoldDB" id="A0A3S0HZD9"/>
<dbReference type="RefSeq" id="WP_126353688.1">
    <property type="nucleotide sequence ID" value="NZ_CP086380.1"/>
</dbReference>
<dbReference type="Proteomes" id="UP000277766">
    <property type="component" value="Unassembled WGS sequence"/>
</dbReference>
<accession>A0A3S0HZD9</accession>
<evidence type="ECO:0000256" key="1">
    <source>
        <dbReference type="SAM" id="MobiDB-lite"/>
    </source>
</evidence>
<feature type="compositionally biased region" description="Basic and acidic residues" evidence="1">
    <location>
        <begin position="332"/>
        <end position="346"/>
    </location>
</feature>
<feature type="compositionally biased region" description="Low complexity" evidence="1">
    <location>
        <begin position="187"/>
        <end position="202"/>
    </location>
</feature>
<organism evidence="2 3">
    <name type="scientific">Deinococcus radiophilus</name>
    <dbReference type="NCBI Taxonomy" id="32062"/>
    <lineage>
        <taxon>Bacteria</taxon>
        <taxon>Thermotogati</taxon>
        <taxon>Deinococcota</taxon>
        <taxon>Deinococci</taxon>
        <taxon>Deinococcales</taxon>
        <taxon>Deinococcaceae</taxon>
        <taxon>Deinococcus</taxon>
    </lineage>
</organism>
<feature type="region of interest" description="Disordered" evidence="1">
    <location>
        <begin position="294"/>
        <end position="353"/>
    </location>
</feature>
<evidence type="ECO:0000313" key="2">
    <source>
        <dbReference type="EMBL" id="RTR18156.1"/>
    </source>
</evidence>
<gene>
    <name evidence="2" type="ORF">EJ104_13690</name>
</gene>
<feature type="compositionally biased region" description="Basic and acidic residues" evidence="1">
    <location>
        <begin position="94"/>
        <end position="112"/>
    </location>
</feature>
<reference evidence="2 3" key="1">
    <citation type="submission" date="2018-12" db="EMBL/GenBank/DDBJ databases">
        <title>Deinococcus radiophilus ATCC 27603 genome sequencing and assembly.</title>
        <authorList>
            <person name="Maclea K.S."/>
            <person name="Maynard C.R."/>
        </authorList>
    </citation>
    <scope>NUCLEOTIDE SEQUENCE [LARGE SCALE GENOMIC DNA]</scope>
    <source>
        <strain evidence="2 3">ATCC 27603</strain>
    </source>
</reference>
<dbReference type="OrthoDB" id="59236at2"/>
<evidence type="ECO:0000313" key="3">
    <source>
        <dbReference type="Proteomes" id="UP000277766"/>
    </source>
</evidence>
<protein>
    <submittedName>
        <fullName evidence="2">Uncharacterized protein</fullName>
    </submittedName>
</protein>
<keyword evidence="3" id="KW-1185">Reference proteome</keyword>
<proteinExistence type="predicted"/>
<feature type="compositionally biased region" description="Polar residues" evidence="1">
    <location>
        <begin position="305"/>
        <end position="321"/>
    </location>
</feature>
<dbReference type="EMBL" id="RXPE01000068">
    <property type="protein sequence ID" value="RTR18156.1"/>
    <property type="molecule type" value="Genomic_DNA"/>
</dbReference>